<reference evidence="3" key="2">
    <citation type="submission" date="2020-09" db="EMBL/GenBank/DDBJ databases">
        <authorList>
            <person name="Sun Q."/>
            <person name="Zhou Y."/>
        </authorList>
    </citation>
    <scope>NUCLEOTIDE SEQUENCE</scope>
    <source>
        <strain evidence="3">CGMCC 1.12214</strain>
    </source>
</reference>
<evidence type="ECO:0000256" key="1">
    <source>
        <dbReference type="SAM" id="Phobius"/>
    </source>
</evidence>
<evidence type="ECO:0000259" key="2">
    <source>
        <dbReference type="Pfam" id="PF07811"/>
    </source>
</evidence>
<organism evidence="3 4">
    <name type="scientific">Alsobacter metallidurans</name>
    <dbReference type="NCBI Taxonomy" id="340221"/>
    <lineage>
        <taxon>Bacteria</taxon>
        <taxon>Pseudomonadati</taxon>
        <taxon>Pseudomonadota</taxon>
        <taxon>Alphaproteobacteria</taxon>
        <taxon>Hyphomicrobiales</taxon>
        <taxon>Alsobacteraceae</taxon>
        <taxon>Alsobacter</taxon>
    </lineage>
</organism>
<name>A0A917IAG8_9HYPH</name>
<proteinExistence type="predicted"/>
<dbReference type="InterPro" id="IPR012495">
    <property type="entry name" value="TadE-like_dom"/>
</dbReference>
<keyword evidence="1" id="KW-0812">Transmembrane</keyword>
<feature type="domain" description="TadE-like" evidence="2">
    <location>
        <begin position="12"/>
        <end position="50"/>
    </location>
</feature>
<dbReference type="RefSeq" id="WP_280514677.1">
    <property type="nucleotide sequence ID" value="NZ_BMES01000002.1"/>
</dbReference>
<comment type="caution">
    <text evidence="3">The sequence shown here is derived from an EMBL/GenBank/DDBJ whole genome shotgun (WGS) entry which is preliminary data.</text>
</comment>
<keyword evidence="4" id="KW-1185">Reference proteome</keyword>
<feature type="transmembrane region" description="Helical" evidence="1">
    <location>
        <begin position="20"/>
        <end position="40"/>
    </location>
</feature>
<dbReference type="Proteomes" id="UP000603912">
    <property type="component" value="Unassembled WGS sequence"/>
</dbReference>
<dbReference type="AlphaFoldDB" id="A0A917IAG8"/>
<evidence type="ECO:0000313" key="3">
    <source>
        <dbReference type="EMBL" id="GGH26339.1"/>
    </source>
</evidence>
<sequence>MILHRFRHNERGSAAVEAALILPVIVALCFATVVLGDALVQYRRAVKAAASLLDVAVEMGVSDASLGVPPATLALLDHGMKLAMGEGATGAKLILSRVTRTDGIARMTWTTTPADPEAARDAPVIGRPLLNGETVLVADVVVDRRLPINLFGGRIAFRTRFLLSPSARNIDARSGPRWTS</sequence>
<gene>
    <name evidence="3" type="ORF">GCM10007036_34040</name>
</gene>
<dbReference type="EMBL" id="BMES01000002">
    <property type="protein sequence ID" value="GGH26339.1"/>
    <property type="molecule type" value="Genomic_DNA"/>
</dbReference>
<protein>
    <recommendedName>
        <fullName evidence="2">TadE-like domain-containing protein</fullName>
    </recommendedName>
</protein>
<evidence type="ECO:0000313" key="4">
    <source>
        <dbReference type="Proteomes" id="UP000603912"/>
    </source>
</evidence>
<reference evidence="3" key="1">
    <citation type="journal article" date="2014" name="Int. J. Syst. Evol. Microbiol.">
        <title>Complete genome sequence of Corynebacterium casei LMG S-19264T (=DSM 44701T), isolated from a smear-ripened cheese.</title>
        <authorList>
            <consortium name="US DOE Joint Genome Institute (JGI-PGF)"/>
            <person name="Walter F."/>
            <person name="Albersmeier A."/>
            <person name="Kalinowski J."/>
            <person name="Ruckert C."/>
        </authorList>
    </citation>
    <scope>NUCLEOTIDE SEQUENCE</scope>
    <source>
        <strain evidence="3">CGMCC 1.12214</strain>
    </source>
</reference>
<keyword evidence="1" id="KW-1133">Transmembrane helix</keyword>
<keyword evidence="1" id="KW-0472">Membrane</keyword>
<dbReference type="Pfam" id="PF07811">
    <property type="entry name" value="TadE"/>
    <property type="match status" value="1"/>
</dbReference>
<accession>A0A917IAG8</accession>